<accession>A4XBQ4</accession>
<reference evidence="3" key="1">
    <citation type="journal article" date="2007" name="Proc. Natl. Acad. Sci. U.S.A.">
        <title>Genome sequencing reveals complex secondary metabolome in the marine actinomycete Salinispora tropica.</title>
        <authorList>
            <person name="Udwary D.W."/>
            <person name="Zeigler L."/>
            <person name="Asolkar R.N."/>
            <person name="Singan V."/>
            <person name="Lapidus A."/>
            <person name="Fenical W."/>
            <person name="Jensen P.R."/>
            <person name="Moore B.S."/>
        </authorList>
    </citation>
    <scope>NUCLEOTIDE SEQUENCE [LARGE SCALE GENOMIC DNA]</scope>
    <source>
        <strain evidence="3">ATCC BAA-916 / DSM 44818 / CNB-440</strain>
    </source>
</reference>
<dbReference type="AlphaFoldDB" id="A4XBQ4"/>
<sequence>MAVSVPDGTVPGMSDSPLRRVDTVFVKVDDPHAVAGWYQETLGWPELFRTSHIVVLQAPEGPPVTLLNPAGGEWSGFNFHAPDAAAARQWLIERGAEVGELNQAPDQPVTWFWFRDPLGNRLEVCSY</sequence>
<feature type="domain" description="VOC" evidence="1">
    <location>
        <begin position="20"/>
        <end position="127"/>
    </location>
</feature>
<dbReference type="PROSITE" id="PS51819">
    <property type="entry name" value="VOC"/>
    <property type="match status" value="1"/>
</dbReference>
<evidence type="ECO:0000259" key="1">
    <source>
        <dbReference type="PROSITE" id="PS51819"/>
    </source>
</evidence>
<dbReference type="InterPro" id="IPR041581">
    <property type="entry name" value="Glyoxalase_6"/>
</dbReference>
<organism evidence="2 3">
    <name type="scientific">Salinispora tropica (strain ATCC BAA-916 / DSM 44818 / JCM 13857 / NBRC 105044 / CNB-440)</name>
    <dbReference type="NCBI Taxonomy" id="369723"/>
    <lineage>
        <taxon>Bacteria</taxon>
        <taxon>Bacillati</taxon>
        <taxon>Actinomycetota</taxon>
        <taxon>Actinomycetes</taxon>
        <taxon>Micromonosporales</taxon>
        <taxon>Micromonosporaceae</taxon>
        <taxon>Salinispora</taxon>
    </lineage>
</organism>
<dbReference type="STRING" id="369723.Strop_3931"/>
<proteinExistence type="predicted"/>
<name>A4XBQ4_SALTO</name>
<keyword evidence="2" id="KW-0560">Oxidoreductase</keyword>
<keyword evidence="3" id="KW-1185">Reference proteome</keyword>
<dbReference type="InterPro" id="IPR029068">
    <property type="entry name" value="Glyas_Bleomycin-R_OHBP_Dase"/>
</dbReference>
<dbReference type="EMBL" id="CP000667">
    <property type="protein sequence ID" value="ABP56361.1"/>
    <property type="molecule type" value="Genomic_DNA"/>
</dbReference>
<dbReference type="CDD" id="cd06587">
    <property type="entry name" value="VOC"/>
    <property type="match status" value="1"/>
</dbReference>
<gene>
    <name evidence="2" type="ordered locus">Strop_3931</name>
</gene>
<dbReference type="Pfam" id="PF18029">
    <property type="entry name" value="Glyoxalase_6"/>
    <property type="match status" value="1"/>
</dbReference>
<dbReference type="GO" id="GO:0051213">
    <property type="term" value="F:dioxygenase activity"/>
    <property type="evidence" value="ECO:0007669"/>
    <property type="project" value="UniProtKB-KW"/>
</dbReference>
<evidence type="ECO:0000313" key="2">
    <source>
        <dbReference type="EMBL" id="ABP56361.1"/>
    </source>
</evidence>
<dbReference type="KEGG" id="stp:Strop_3931"/>
<protein>
    <submittedName>
        <fullName evidence="2">Glyoxalase/bleomycin resistance protein/dioxygenase</fullName>
    </submittedName>
</protein>
<dbReference type="PATRIC" id="fig|369723.5.peg.4057"/>
<dbReference type="HOGENOM" id="CLU_046006_14_2_11"/>
<dbReference type="SUPFAM" id="SSF54593">
    <property type="entry name" value="Glyoxalase/Bleomycin resistance protein/Dihydroxybiphenyl dioxygenase"/>
    <property type="match status" value="1"/>
</dbReference>
<keyword evidence="2" id="KW-0223">Dioxygenase</keyword>
<evidence type="ECO:0000313" key="3">
    <source>
        <dbReference type="Proteomes" id="UP000000235"/>
    </source>
</evidence>
<dbReference type="eggNOG" id="COG0346">
    <property type="taxonomic scope" value="Bacteria"/>
</dbReference>
<dbReference type="InterPro" id="IPR037523">
    <property type="entry name" value="VOC_core"/>
</dbReference>
<dbReference type="Proteomes" id="UP000000235">
    <property type="component" value="Chromosome"/>
</dbReference>
<dbReference type="Gene3D" id="3.10.180.10">
    <property type="entry name" value="2,3-Dihydroxybiphenyl 1,2-Dioxygenase, domain 1"/>
    <property type="match status" value="1"/>
</dbReference>